<evidence type="ECO:0000256" key="7">
    <source>
        <dbReference type="ARBA" id="ARBA00023136"/>
    </source>
</evidence>
<feature type="transmembrane region" description="Helical" evidence="9">
    <location>
        <begin position="30"/>
        <end position="47"/>
    </location>
</feature>
<organism evidence="11 12">
    <name type="scientific">Marinomonas ushuaiensis DSM 15871</name>
    <dbReference type="NCBI Taxonomy" id="1122207"/>
    <lineage>
        <taxon>Bacteria</taxon>
        <taxon>Pseudomonadati</taxon>
        <taxon>Pseudomonadota</taxon>
        <taxon>Gammaproteobacteria</taxon>
        <taxon>Oceanospirillales</taxon>
        <taxon>Oceanospirillaceae</taxon>
        <taxon>Marinomonas</taxon>
    </lineage>
</organism>
<keyword evidence="5 9" id="KW-0812">Transmembrane</keyword>
<evidence type="ECO:0000256" key="8">
    <source>
        <dbReference type="ARBA" id="ARBA00038436"/>
    </source>
</evidence>
<dbReference type="InterPro" id="IPR007387">
    <property type="entry name" value="TRAP_DctQ"/>
</dbReference>
<evidence type="ECO:0000256" key="1">
    <source>
        <dbReference type="ARBA" id="ARBA00004429"/>
    </source>
</evidence>
<dbReference type="PATRIC" id="fig|1122207.3.peg.1444"/>
<dbReference type="EMBL" id="JAMB01000005">
    <property type="protein sequence ID" value="ETX11013.1"/>
    <property type="molecule type" value="Genomic_DNA"/>
</dbReference>
<reference evidence="11 12" key="1">
    <citation type="submission" date="2014-01" db="EMBL/GenBank/DDBJ databases">
        <title>Marinomonas ushuaiensis DSM 15871 Genome Sequencing.</title>
        <authorList>
            <person name="Lai Q."/>
            <person name="Shao Z.S."/>
        </authorList>
    </citation>
    <scope>NUCLEOTIDE SEQUENCE [LARGE SCALE GENOMIC DNA]</scope>
    <source>
        <strain evidence="11 12">DSM 15871</strain>
    </source>
</reference>
<evidence type="ECO:0000313" key="11">
    <source>
        <dbReference type="EMBL" id="ETX11013.1"/>
    </source>
</evidence>
<evidence type="ECO:0000256" key="6">
    <source>
        <dbReference type="ARBA" id="ARBA00022989"/>
    </source>
</evidence>
<evidence type="ECO:0000256" key="2">
    <source>
        <dbReference type="ARBA" id="ARBA00022448"/>
    </source>
</evidence>
<feature type="domain" description="Tripartite ATP-independent periplasmic transporters DctQ component" evidence="10">
    <location>
        <begin position="5"/>
        <end position="130"/>
    </location>
</feature>
<dbReference type="Pfam" id="PF04290">
    <property type="entry name" value="DctQ"/>
    <property type="match status" value="1"/>
</dbReference>
<feature type="transmembrane region" description="Helical" evidence="9">
    <location>
        <begin position="68"/>
        <end position="88"/>
    </location>
</feature>
<evidence type="ECO:0000256" key="5">
    <source>
        <dbReference type="ARBA" id="ARBA00022692"/>
    </source>
</evidence>
<keyword evidence="4 9" id="KW-0997">Cell inner membrane</keyword>
<evidence type="ECO:0000256" key="4">
    <source>
        <dbReference type="ARBA" id="ARBA00022519"/>
    </source>
</evidence>
<comment type="subcellular location">
    <subcellularLocation>
        <location evidence="1 9">Cell inner membrane</location>
        <topology evidence="1 9">Multi-pass membrane protein</topology>
    </subcellularLocation>
</comment>
<comment type="similarity">
    <text evidence="8 9">Belongs to the TRAP transporter small permease family.</text>
</comment>
<dbReference type="GO" id="GO:0022857">
    <property type="term" value="F:transmembrane transporter activity"/>
    <property type="evidence" value="ECO:0007669"/>
    <property type="project" value="UniProtKB-UniRule"/>
</dbReference>
<comment type="subunit">
    <text evidence="9">The complex comprises the extracytoplasmic solute receptor protein and the two transmembrane proteins.</text>
</comment>
<name>X7E782_9GAMM</name>
<keyword evidence="3" id="KW-1003">Cell membrane</keyword>
<feature type="transmembrane region" description="Helical" evidence="9">
    <location>
        <begin position="108"/>
        <end position="129"/>
    </location>
</feature>
<comment type="caution">
    <text evidence="11">The sequence shown here is derived from an EMBL/GenBank/DDBJ whole genome shotgun (WGS) entry which is preliminary data.</text>
</comment>
<dbReference type="GO" id="GO:0005886">
    <property type="term" value="C:plasma membrane"/>
    <property type="evidence" value="ECO:0007669"/>
    <property type="project" value="UniProtKB-SubCell"/>
</dbReference>
<keyword evidence="2 9" id="KW-0813">Transport</keyword>
<comment type="function">
    <text evidence="9">Part of the tripartite ATP-independent periplasmic (TRAP) transport system.</text>
</comment>
<protein>
    <recommendedName>
        <fullName evidence="9">TRAP transporter small permease protein</fullName>
    </recommendedName>
</protein>
<dbReference type="PANTHER" id="PTHR35011:SF11">
    <property type="entry name" value="TRAP TRANSPORTER SMALL PERMEASE PROTEIN"/>
    <property type="match status" value="1"/>
</dbReference>
<keyword evidence="12" id="KW-1185">Reference proteome</keyword>
<sequence length="152" mass="17577">MFWALVVIVFLQFFTRYFLNNSLDWTEEASRYLLLLLGFVGAVTVARKGGHIFLEFFYRFIKNSYIKTLVIISQLFCIAFYGYCAYLSSQVAIKITQSLISLPIPKSLIYWIIFICFFLMTLHSVILAYKQIIQPSDELAKKLNAQALSNQG</sequence>
<evidence type="ECO:0000256" key="9">
    <source>
        <dbReference type="RuleBase" id="RU369079"/>
    </source>
</evidence>
<evidence type="ECO:0000256" key="3">
    <source>
        <dbReference type="ARBA" id="ARBA00022475"/>
    </source>
</evidence>
<dbReference type="AlphaFoldDB" id="X7E782"/>
<comment type="caution">
    <text evidence="9">Lacks conserved residue(s) required for the propagation of feature annotation.</text>
</comment>
<dbReference type="PANTHER" id="PTHR35011">
    <property type="entry name" value="2,3-DIKETO-L-GULONATE TRAP TRANSPORTER SMALL PERMEASE PROTEIN YIAM"/>
    <property type="match status" value="1"/>
</dbReference>
<dbReference type="GO" id="GO:0015740">
    <property type="term" value="P:C4-dicarboxylate transport"/>
    <property type="evidence" value="ECO:0007669"/>
    <property type="project" value="TreeGrafter"/>
</dbReference>
<dbReference type="InterPro" id="IPR055348">
    <property type="entry name" value="DctQ"/>
</dbReference>
<keyword evidence="7 9" id="KW-0472">Membrane</keyword>
<dbReference type="STRING" id="1122207.MUS1_11565"/>
<gene>
    <name evidence="11" type="ORF">MUS1_11565</name>
</gene>
<dbReference type="Proteomes" id="UP000054058">
    <property type="component" value="Unassembled WGS sequence"/>
</dbReference>
<evidence type="ECO:0000313" key="12">
    <source>
        <dbReference type="Proteomes" id="UP000054058"/>
    </source>
</evidence>
<keyword evidence="6 9" id="KW-1133">Transmembrane helix</keyword>
<proteinExistence type="inferred from homology"/>
<dbReference type="eggNOG" id="COG3090">
    <property type="taxonomic scope" value="Bacteria"/>
</dbReference>
<accession>X7E782</accession>
<evidence type="ECO:0000259" key="10">
    <source>
        <dbReference type="Pfam" id="PF04290"/>
    </source>
</evidence>